<reference evidence="2 3" key="1">
    <citation type="submission" date="2019-11" db="EMBL/GenBank/DDBJ databases">
        <title>Whole genome sequence of Oryza granulata.</title>
        <authorList>
            <person name="Li W."/>
        </authorList>
    </citation>
    <scope>NUCLEOTIDE SEQUENCE [LARGE SCALE GENOMIC DNA]</scope>
    <source>
        <strain evidence="3">cv. Menghai</strain>
        <tissue evidence="2">Leaf</tissue>
    </source>
</reference>
<dbReference type="Pfam" id="PF00665">
    <property type="entry name" value="rve"/>
    <property type="match status" value="1"/>
</dbReference>
<keyword evidence="3" id="KW-1185">Reference proteome</keyword>
<dbReference type="Proteomes" id="UP000479710">
    <property type="component" value="Unassembled WGS sequence"/>
</dbReference>
<feature type="domain" description="Integrase catalytic" evidence="1">
    <location>
        <begin position="118"/>
        <end position="232"/>
    </location>
</feature>
<dbReference type="PANTHER" id="PTHR35046:SF26">
    <property type="entry name" value="RNA-DIRECTED DNA POLYMERASE"/>
    <property type="match status" value="1"/>
</dbReference>
<evidence type="ECO:0000313" key="3">
    <source>
        <dbReference type="Proteomes" id="UP000479710"/>
    </source>
</evidence>
<dbReference type="SUPFAM" id="SSF53098">
    <property type="entry name" value="Ribonuclease H-like"/>
    <property type="match status" value="1"/>
</dbReference>
<dbReference type="OrthoDB" id="1938712at2759"/>
<gene>
    <name evidence="2" type="ORF">E2562_038062</name>
</gene>
<accession>A0A6G1EU83</accession>
<dbReference type="InterPro" id="IPR012337">
    <property type="entry name" value="RNaseH-like_sf"/>
</dbReference>
<organism evidence="2 3">
    <name type="scientific">Oryza meyeriana var. granulata</name>
    <dbReference type="NCBI Taxonomy" id="110450"/>
    <lineage>
        <taxon>Eukaryota</taxon>
        <taxon>Viridiplantae</taxon>
        <taxon>Streptophyta</taxon>
        <taxon>Embryophyta</taxon>
        <taxon>Tracheophyta</taxon>
        <taxon>Spermatophyta</taxon>
        <taxon>Magnoliopsida</taxon>
        <taxon>Liliopsida</taxon>
        <taxon>Poales</taxon>
        <taxon>Poaceae</taxon>
        <taxon>BOP clade</taxon>
        <taxon>Oryzoideae</taxon>
        <taxon>Oryzeae</taxon>
        <taxon>Oryzinae</taxon>
        <taxon>Oryza</taxon>
        <taxon>Oryza meyeriana</taxon>
    </lineage>
</organism>
<protein>
    <recommendedName>
        <fullName evidence="1">Integrase catalytic domain-containing protein</fullName>
    </recommendedName>
</protein>
<name>A0A6G1EU83_9ORYZ</name>
<dbReference type="Gene3D" id="3.30.420.10">
    <property type="entry name" value="Ribonuclease H-like superfamily/Ribonuclease H"/>
    <property type="match status" value="1"/>
</dbReference>
<evidence type="ECO:0000259" key="1">
    <source>
        <dbReference type="PROSITE" id="PS50994"/>
    </source>
</evidence>
<comment type="caution">
    <text evidence="2">The sequence shown here is derived from an EMBL/GenBank/DDBJ whole genome shotgun (WGS) entry which is preliminary data.</text>
</comment>
<proteinExistence type="predicted"/>
<dbReference type="InterPro" id="IPR001584">
    <property type="entry name" value="Integrase_cat-core"/>
</dbReference>
<dbReference type="EMBL" id="SPHZ02000003">
    <property type="protein sequence ID" value="KAF0928155.1"/>
    <property type="molecule type" value="Genomic_DNA"/>
</dbReference>
<dbReference type="InterPro" id="IPR036397">
    <property type="entry name" value="RNaseH_sf"/>
</dbReference>
<dbReference type="AlphaFoldDB" id="A0A6G1EU83"/>
<dbReference type="PANTHER" id="PTHR35046">
    <property type="entry name" value="ZINC KNUCKLE (CCHC-TYPE) FAMILY PROTEIN"/>
    <property type="match status" value="1"/>
</dbReference>
<dbReference type="PROSITE" id="PS50994">
    <property type="entry name" value="INTEGRASE"/>
    <property type="match status" value="1"/>
</dbReference>
<sequence>MSRHGQGPRLLGRFPNGCVEFIHARVGAHANDSTLLYQTVQPFLSHFVSLSRSSPGYTHGKRKPVDGLPVVARLVDGKPRTGAIFVLERACLEVGKVSKACVTCQQYKADHLRPAGLLQPLPVPSVVWADIGIDFIEALPKVQGKTVILSVVDRFSKYCHFIPLAHPYTAESVAHAFFADIVRLHGVPQSIVSDRDPVFTSAFWQELMRLTGTKLYIGGRRGSSIGGEASNMCDVSMAPFSPDRVAALQWCGVVWRRAGGAQALAAVGQHPAGVTGVAAATDRLPWKLGKSAVSAFSWSRGPPVDKDAGALAAEAPRSQIYIHG</sequence>
<dbReference type="GO" id="GO:0015074">
    <property type="term" value="P:DNA integration"/>
    <property type="evidence" value="ECO:0007669"/>
    <property type="project" value="InterPro"/>
</dbReference>
<dbReference type="GO" id="GO:0003676">
    <property type="term" value="F:nucleic acid binding"/>
    <property type="evidence" value="ECO:0007669"/>
    <property type="project" value="InterPro"/>
</dbReference>
<evidence type="ECO:0000313" key="2">
    <source>
        <dbReference type="EMBL" id="KAF0928155.1"/>
    </source>
</evidence>